<feature type="signal peptide" evidence="4">
    <location>
        <begin position="1"/>
        <end position="19"/>
    </location>
</feature>
<keyword evidence="3" id="KW-1133">Transmembrane helix</keyword>
<keyword evidence="2" id="KW-1003">Cell membrane</keyword>
<dbReference type="RefSeq" id="WP_286678817.1">
    <property type="nucleotide sequence ID" value="NZ_MNXI01000107.1"/>
</dbReference>
<dbReference type="PANTHER" id="PTHR34295:SF1">
    <property type="entry name" value="BIOTIN TRANSPORTER BIOY"/>
    <property type="match status" value="1"/>
</dbReference>
<proteinExistence type="inferred from homology"/>
<comment type="similarity">
    <text evidence="1 2">Belongs to the BioY family.</text>
</comment>
<dbReference type="AlphaFoldDB" id="A0A2M7T8C8"/>
<accession>A0A2M7T8C8</accession>
<dbReference type="GO" id="GO:0015225">
    <property type="term" value="F:biotin transmembrane transporter activity"/>
    <property type="evidence" value="ECO:0007669"/>
    <property type="project" value="UniProtKB-UniRule"/>
</dbReference>
<sequence length="179" mass="18059">MNISAMVKAALLAALAAVAAQIAIPLPFSPVPITLQVFVPLLAGAVLGPFYGTLSMIIYVLMGAIGLPVFAKGAAGLGVVIGPMGGYLLGFIAAAFIVGIIVTKIGNTTGKLIIAMSAGVLIIYTLGVVQLALISRLTPVQAILAGAVPFIIPDFIKAVIAATIARRIGFATSGDDTDT</sequence>
<keyword evidence="4" id="KW-0732">Signal</keyword>
<name>A0A2M7T8C8_9ACTN</name>
<feature type="transmembrane region" description="Helical" evidence="3">
    <location>
        <begin position="112"/>
        <end position="134"/>
    </location>
</feature>
<comment type="caution">
    <text evidence="5">The sequence shown here is derived from an EMBL/GenBank/DDBJ whole genome shotgun (WGS) entry which is preliminary data.</text>
</comment>
<dbReference type="EMBL" id="PFNG01000120">
    <property type="protein sequence ID" value="PIZ39448.1"/>
    <property type="molecule type" value="Genomic_DNA"/>
</dbReference>
<comment type="subcellular location">
    <subcellularLocation>
        <location evidence="2">Cell membrane</location>
        <topology evidence="2">Multi-pass membrane protein</topology>
    </subcellularLocation>
</comment>
<keyword evidence="3" id="KW-0812">Transmembrane</keyword>
<protein>
    <recommendedName>
        <fullName evidence="2">Biotin transporter</fullName>
    </recommendedName>
</protein>
<evidence type="ECO:0000256" key="3">
    <source>
        <dbReference type="SAM" id="Phobius"/>
    </source>
</evidence>
<reference evidence="6" key="1">
    <citation type="submission" date="2017-09" db="EMBL/GenBank/DDBJ databases">
        <title>Depth-based differentiation of microbial function through sediment-hosted aquifers and enrichment of novel symbionts in the deep terrestrial subsurface.</title>
        <authorList>
            <person name="Probst A.J."/>
            <person name="Ladd B."/>
            <person name="Jarett J.K."/>
            <person name="Geller-Mcgrath D.E."/>
            <person name="Sieber C.M.K."/>
            <person name="Emerson J.B."/>
            <person name="Anantharaman K."/>
            <person name="Thomas B.C."/>
            <person name="Malmstrom R."/>
            <person name="Stieglmeier M."/>
            <person name="Klingl A."/>
            <person name="Woyke T."/>
            <person name="Ryan C.M."/>
            <person name="Banfield J.F."/>
        </authorList>
    </citation>
    <scope>NUCLEOTIDE SEQUENCE [LARGE SCALE GENOMIC DNA]</scope>
</reference>
<organism evidence="5 6">
    <name type="scientific">Candidatus Aquicultor secundus</name>
    <dbReference type="NCBI Taxonomy" id="1973895"/>
    <lineage>
        <taxon>Bacteria</taxon>
        <taxon>Bacillati</taxon>
        <taxon>Actinomycetota</taxon>
        <taxon>Candidatus Aquicultoria</taxon>
        <taxon>Candidatus Aquicultorales</taxon>
        <taxon>Candidatus Aquicultoraceae</taxon>
        <taxon>Candidatus Aquicultor</taxon>
    </lineage>
</organism>
<dbReference type="Pfam" id="PF02632">
    <property type="entry name" value="BioY"/>
    <property type="match status" value="1"/>
</dbReference>
<feature type="transmembrane region" description="Helical" evidence="3">
    <location>
        <begin position="58"/>
        <end position="81"/>
    </location>
</feature>
<feature type="transmembrane region" description="Helical" evidence="3">
    <location>
        <begin position="87"/>
        <end position="105"/>
    </location>
</feature>
<dbReference type="InterPro" id="IPR003784">
    <property type="entry name" value="BioY"/>
</dbReference>
<evidence type="ECO:0000313" key="5">
    <source>
        <dbReference type="EMBL" id="PIZ39448.1"/>
    </source>
</evidence>
<keyword evidence="2 3" id="KW-0472">Membrane</keyword>
<dbReference type="PIRSF" id="PIRSF016661">
    <property type="entry name" value="BioY"/>
    <property type="match status" value="1"/>
</dbReference>
<evidence type="ECO:0000256" key="4">
    <source>
        <dbReference type="SAM" id="SignalP"/>
    </source>
</evidence>
<dbReference type="PANTHER" id="PTHR34295">
    <property type="entry name" value="BIOTIN TRANSPORTER BIOY"/>
    <property type="match status" value="1"/>
</dbReference>
<feature type="chain" id="PRO_5014689154" description="Biotin transporter" evidence="4">
    <location>
        <begin position="20"/>
        <end position="179"/>
    </location>
</feature>
<dbReference type="GO" id="GO:0005886">
    <property type="term" value="C:plasma membrane"/>
    <property type="evidence" value="ECO:0007669"/>
    <property type="project" value="UniProtKB-SubCell"/>
</dbReference>
<evidence type="ECO:0000313" key="6">
    <source>
        <dbReference type="Proteomes" id="UP000230956"/>
    </source>
</evidence>
<gene>
    <name evidence="5" type="ORF">COY37_04960</name>
</gene>
<feature type="transmembrane region" description="Helical" evidence="3">
    <location>
        <begin position="140"/>
        <end position="160"/>
    </location>
</feature>
<evidence type="ECO:0000256" key="1">
    <source>
        <dbReference type="ARBA" id="ARBA00010692"/>
    </source>
</evidence>
<dbReference type="Proteomes" id="UP000230956">
    <property type="component" value="Unassembled WGS sequence"/>
</dbReference>
<keyword evidence="2" id="KW-0813">Transport</keyword>
<evidence type="ECO:0000256" key="2">
    <source>
        <dbReference type="PIRNR" id="PIRNR016661"/>
    </source>
</evidence>
<dbReference type="Gene3D" id="1.10.1760.20">
    <property type="match status" value="1"/>
</dbReference>